<comment type="caution">
    <text evidence="2">The sequence shown here is derived from an EMBL/GenBank/DDBJ whole genome shotgun (WGS) entry which is preliminary data.</text>
</comment>
<gene>
    <name evidence="2" type="ORF">BVC80_1837g272</name>
</gene>
<organism evidence="2 3">
    <name type="scientific">Macleaya cordata</name>
    <name type="common">Five-seeded plume-poppy</name>
    <name type="synonym">Bocconia cordata</name>
    <dbReference type="NCBI Taxonomy" id="56857"/>
    <lineage>
        <taxon>Eukaryota</taxon>
        <taxon>Viridiplantae</taxon>
        <taxon>Streptophyta</taxon>
        <taxon>Embryophyta</taxon>
        <taxon>Tracheophyta</taxon>
        <taxon>Spermatophyta</taxon>
        <taxon>Magnoliopsida</taxon>
        <taxon>Ranunculales</taxon>
        <taxon>Papaveraceae</taxon>
        <taxon>Papaveroideae</taxon>
        <taxon>Macleaya</taxon>
    </lineage>
</organism>
<dbReference type="InParanoid" id="A0A200R417"/>
<dbReference type="Proteomes" id="UP000195402">
    <property type="component" value="Unassembled WGS sequence"/>
</dbReference>
<dbReference type="Pfam" id="PF24068">
    <property type="entry name" value="TPD1_C"/>
    <property type="match status" value="1"/>
</dbReference>
<dbReference type="OMA" id="NNCECAQ"/>
<evidence type="ECO:0000256" key="1">
    <source>
        <dbReference type="ARBA" id="ARBA00022729"/>
    </source>
</evidence>
<keyword evidence="3" id="KW-1185">Reference proteome</keyword>
<dbReference type="AlphaFoldDB" id="A0A200R417"/>
<name>A0A200R417_MACCD</name>
<reference evidence="2 3" key="1">
    <citation type="journal article" date="2017" name="Mol. Plant">
        <title>The Genome of Medicinal Plant Macleaya cordata Provides New Insights into Benzylisoquinoline Alkaloids Metabolism.</title>
        <authorList>
            <person name="Liu X."/>
            <person name="Liu Y."/>
            <person name="Huang P."/>
            <person name="Ma Y."/>
            <person name="Qing Z."/>
            <person name="Tang Q."/>
            <person name="Cao H."/>
            <person name="Cheng P."/>
            <person name="Zheng Y."/>
            <person name="Yuan Z."/>
            <person name="Zhou Y."/>
            <person name="Liu J."/>
            <person name="Tang Z."/>
            <person name="Zhuo Y."/>
            <person name="Zhang Y."/>
            <person name="Yu L."/>
            <person name="Huang J."/>
            <person name="Yang P."/>
            <person name="Peng Q."/>
            <person name="Zhang J."/>
            <person name="Jiang W."/>
            <person name="Zhang Z."/>
            <person name="Lin K."/>
            <person name="Ro D.K."/>
            <person name="Chen X."/>
            <person name="Xiong X."/>
            <person name="Shang Y."/>
            <person name="Huang S."/>
            <person name="Zeng J."/>
        </authorList>
    </citation>
    <scope>NUCLEOTIDE SEQUENCE [LARGE SCALE GENOMIC DNA]</scope>
    <source>
        <strain evidence="3">cv. BLH2017</strain>
        <tissue evidence="2">Root</tissue>
    </source>
</reference>
<dbReference type="PANTHER" id="PTHR33184">
    <property type="entry name" value="PROTEIN TAPETUM DETERMINANT 1-LIKE-RELATED"/>
    <property type="match status" value="1"/>
</dbReference>
<protein>
    <submittedName>
        <fullName evidence="2">Uncharacterized protein</fullName>
    </submittedName>
</protein>
<dbReference type="EMBL" id="MVGT01000438">
    <property type="protein sequence ID" value="OVA17452.1"/>
    <property type="molecule type" value="Genomic_DNA"/>
</dbReference>
<accession>A0A200R417</accession>
<dbReference type="GO" id="GO:0001709">
    <property type="term" value="P:cell fate determination"/>
    <property type="evidence" value="ECO:0007669"/>
    <property type="project" value="TreeGrafter"/>
</dbReference>
<dbReference type="PANTHER" id="PTHR33184:SF72">
    <property type="entry name" value="BETA-1,3-N-ACETYLGLUCOSAMINYLTRANSFERASE FAMILY PROTEIN"/>
    <property type="match status" value="1"/>
</dbReference>
<dbReference type="OrthoDB" id="603213at2759"/>
<proteinExistence type="predicted"/>
<evidence type="ECO:0000313" key="3">
    <source>
        <dbReference type="Proteomes" id="UP000195402"/>
    </source>
</evidence>
<dbReference type="InterPro" id="IPR040361">
    <property type="entry name" value="TPD1"/>
</dbReference>
<keyword evidence="1" id="KW-0732">Signal</keyword>
<evidence type="ECO:0000313" key="2">
    <source>
        <dbReference type="EMBL" id="OVA17452.1"/>
    </source>
</evidence>
<sequence length="103" mass="11420">MGEQCKTSDISIIQQVTGKQGPWGTEFQVVVSNNCECAQFELVIGCPGFNPGAPEDTRWIHRLGNGDCLINSGYAIIRGFPIIFFYESNTQLLFTPKTSDIRC</sequence>